<evidence type="ECO:0000313" key="8">
    <source>
        <dbReference type="EMBL" id="KWX01104.1"/>
    </source>
</evidence>
<dbReference type="OrthoDB" id="9807214at2"/>
<evidence type="ECO:0000256" key="3">
    <source>
        <dbReference type="ARBA" id="ARBA00022692"/>
    </source>
</evidence>
<sequence>MVRLLLAPRFLVVHVTAILVLVAFILLGFWQMGRFQESKQPDPGRAGQARQQAPVPLGQVVGPEDRLPAEAVGRLVTAQGVFDREHQLLVADREHRGVTGFLVLTPLRLADGAAIPVVRGWVPRAEDPATAVPTGSVTVTGWLQRSEPAEDVRPRQGSLPEGQVAAISTAELANLLPYRQLYDGYLLLKEQQPPAQVAPQTLDAPPALPVRQKWKAPFSNFAYALQWWAFALFAVFMWYRVVRDRLVQERAAAADPPVGDRTPAG</sequence>
<dbReference type="InterPro" id="IPR045214">
    <property type="entry name" value="Surf1/Surf4"/>
</dbReference>
<dbReference type="PATRIC" id="fig|1469144.10.peg.2312"/>
<keyword evidence="5 6" id="KW-0472">Membrane</keyword>
<comment type="similarity">
    <text evidence="2 6">Belongs to the SURF1 family.</text>
</comment>
<keyword evidence="4 6" id="KW-1133">Transmembrane helix</keyword>
<dbReference type="Proteomes" id="UP000070188">
    <property type="component" value="Unassembled WGS sequence"/>
</dbReference>
<feature type="transmembrane region" description="Helical" evidence="6">
    <location>
        <begin position="221"/>
        <end position="239"/>
    </location>
</feature>
<dbReference type="STRING" id="1469144.LI90_2132"/>
<comment type="subcellular location">
    <subcellularLocation>
        <location evidence="6">Cell membrane</location>
        <topology evidence="6">Multi-pass membrane protein</topology>
    </subcellularLocation>
    <subcellularLocation>
        <location evidence="1">Membrane</location>
    </subcellularLocation>
</comment>
<feature type="region of interest" description="Disordered" evidence="7">
    <location>
        <begin position="40"/>
        <end position="60"/>
    </location>
</feature>
<dbReference type="PROSITE" id="PS50895">
    <property type="entry name" value="SURF1"/>
    <property type="match status" value="1"/>
</dbReference>
<name>A0A132MTI0_9ACTN</name>
<evidence type="ECO:0000256" key="2">
    <source>
        <dbReference type="ARBA" id="ARBA00007165"/>
    </source>
</evidence>
<comment type="caution">
    <text evidence="8">The sequence shown here is derived from an EMBL/GenBank/DDBJ whole genome shotgun (WGS) entry which is preliminary data.</text>
</comment>
<protein>
    <recommendedName>
        <fullName evidence="6">SURF1-like protein</fullName>
    </recommendedName>
</protein>
<keyword evidence="9" id="KW-1185">Reference proteome</keyword>
<dbReference type="EMBL" id="LAXD01000001">
    <property type="protein sequence ID" value="KWX01104.1"/>
    <property type="molecule type" value="Genomic_DNA"/>
</dbReference>
<gene>
    <name evidence="8" type="ORF">LI90_2132</name>
</gene>
<reference evidence="9" key="1">
    <citation type="submission" date="2015-04" db="EMBL/GenBank/DDBJ databases">
        <title>Physiological reanalysis, assessment of diazotrophy, and genome sequences of multiple isolates of Streptomyces thermoautotrophicus.</title>
        <authorList>
            <person name="MacKellar D.C."/>
            <person name="Lieber L."/>
            <person name="Norman J."/>
            <person name="Bolger A."/>
            <person name="Tobin C."/>
            <person name="Murray J.W."/>
            <person name="Chang R."/>
            <person name="Ford T."/>
            <person name="Nguyen P.Q."/>
            <person name="Woodward J."/>
            <person name="Permingeat H."/>
            <person name="Joshi N.S."/>
            <person name="Silver P.A."/>
            <person name="Usadel B."/>
            <person name="Rutherford A.W."/>
            <person name="Friesen M."/>
            <person name="Prell J."/>
        </authorList>
    </citation>
    <scope>NUCLEOTIDE SEQUENCE [LARGE SCALE GENOMIC DNA]</scope>
    <source>
        <strain evidence="9">H1</strain>
    </source>
</reference>
<evidence type="ECO:0000313" key="9">
    <source>
        <dbReference type="Proteomes" id="UP000070188"/>
    </source>
</evidence>
<keyword evidence="6" id="KW-1003">Cell membrane</keyword>
<evidence type="ECO:0000256" key="4">
    <source>
        <dbReference type="ARBA" id="ARBA00022989"/>
    </source>
</evidence>
<dbReference type="RefSeq" id="WP_066887307.1">
    <property type="nucleotide sequence ID" value="NZ_JYIJ01000014.1"/>
</dbReference>
<dbReference type="Pfam" id="PF02104">
    <property type="entry name" value="SURF1"/>
    <property type="match status" value="1"/>
</dbReference>
<dbReference type="PANTHER" id="PTHR23427:SF2">
    <property type="entry name" value="SURFEIT LOCUS PROTEIN 1"/>
    <property type="match status" value="1"/>
</dbReference>
<dbReference type="PANTHER" id="PTHR23427">
    <property type="entry name" value="SURFEIT LOCUS PROTEIN"/>
    <property type="match status" value="1"/>
</dbReference>
<organism evidence="8 9">
    <name type="scientific">Carbonactinospora thermoautotrophica</name>
    <dbReference type="NCBI Taxonomy" id="1469144"/>
    <lineage>
        <taxon>Bacteria</taxon>
        <taxon>Bacillati</taxon>
        <taxon>Actinomycetota</taxon>
        <taxon>Actinomycetes</taxon>
        <taxon>Kitasatosporales</taxon>
        <taxon>Carbonactinosporaceae</taxon>
        <taxon>Carbonactinospora</taxon>
    </lineage>
</organism>
<evidence type="ECO:0000256" key="1">
    <source>
        <dbReference type="ARBA" id="ARBA00004370"/>
    </source>
</evidence>
<evidence type="ECO:0000256" key="7">
    <source>
        <dbReference type="SAM" id="MobiDB-lite"/>
    </source>
</evidence>
<dbReference type="CDD" id="cd06662">
    <property type="entry name" value="SURF1"/>
    <property type="match status" value="1"/>
</dbReference>
<keyword evidence="3 6" id="KW-0812">Transmembrane</keyword>
<dbReference type="InterPro" id="IPR002994">
    <property type="entry name" value="Surf1/Shy1"/>
</dbReference>
<evidence type="ECO:0000256" key="6">
    <source>
        <dbReference type="RuleBase" id="RU363076"/>
    </source>
</evidence>
<proteinExistence type="inferred from homology"/>
<dbReference type="AlphaFoldDB" id="A0A132MTI0"/>
<dbReference type="GO" id="GO:0005886">
    <property type="term" value="C:plasma membrane"/>
    <property type="evidence" value="ECO:0007669"/>
    <property type="project" value="UniProtKB-SubCell"/>
</dbReference>
<accession>A0A132MTI0</accession>
<evidence type="ECO:0000256" key="5">
    <source>
        <dbReference type="ARBA" id="ARBA00023136"/>
    </source>
</evidence>
<feature type="transmembrane region" description="Helical" evidence="6">
    <location>
        <begin position="6"/>
        <end position="30"/>
    </location>
</feature>